<reference evidence="4 5" key="1">
    <citation type="journal article" date="2021" name="Int. J. Syst. Evol. Microbiol.">
        <title>Reticulibacter mediterranei gen. nov., sp. nov., within the new family Reticulibacteraceae fam. nov., and Ktedonospora formicarum gen. nov., sp. nov., Ktedonobacter robiniae sp. nov., Dictyobacter formicarum sp. nov. and Dictyobacter arantiisoli sp. nov., belonging to the class Ktedonobacteria.</title>
        <authorList>
            <person name="Yabe S."/>
            <person name="Zheng Y."/>
            <person name="Wang C.M."/>
            <person name="Sakai Y."/>
            <person name="Abe K."/>
            <person name="Yokota A."/>
            <person name="Donadio S."/>
            <person name="Cavaletti L."/>
            <person name="Monciardini P."/>
        </authorList>
    </citation>
    <scope>NUCLEOTIDE SEQUENCE [LARGE SCALE GENOMIC DNA]</scope>
    <source>
        <strain evidence="4 5">SOSP1-30</strain>
    </source>
</reference>
<keyword evidence="1" id="KW-0378">Hydrolase</keyword>
<dbReference type="RefSeq" id="WP_201376561.1">
    <property type="nucleotide sequence ID" value="NZ_BNJG01000005.1"/>
</dbReference>
<feature type="transmembrane region" description="Helical" evidence="2">
    <location>
        <begin position="128"/>
        <end position="145"/>
    </location>
</feature>
<feature type="transmembrane region" description="Helical" evidence="2">
    <location>
        <begin position="59"/>
        <end position="81"/>
    </location>
</feature>
<dbReference type="EMBL" id="BNJG01000005">
    <property type="protein sequence ID" value="GHO60446.1"/>
    <property type="molecule type" value="Genomic_DNA"/>
</dbReference>
<keyword evidence="5" id="KW-1185">Reference proteome</keyword>
<dbReference type="Gene3D" id="3.40.50.1820">
    <property type="entry name" value="alpha/beta hydrolase"/>
    <property type="match status" value="1"/>
</dbReference>
<dbReference type="SUPFAM" id="SSF53474">
    <property type="entry name" value="alpha/beta-Hydrolases"/>
    <property type="match status" value="1"/>
</dbReference>
<proteinExistence type="predicted"/>
<dbReference type="Pfam" id="PF20434">
    <property type="entry name" value="BD-FAE"/>
    <property type="match status" value="1"/>
</dbReference>
<evidence type="ECO:0000259" key="3">
    <source>
        <dbReference type="Pfam" id="PF20434"/>
    </source>
</evidence>
<evidence type="ECO:0000313" key="5">
    <source>
        <dbReference type="Proteomes" id="UP000654345"/>
    </source>
</evidence>
<feature type="domain" description="BD-FAE-like" evidence="3">
    <location>
        <begin position="286"/>
        <end position="491"/>
    </location>
</feature>
<evidence type="ECO:0000256" key="2">
    <source>
        <dbReference type="SAM" id="Phobius"/>
    </source>
</evidence>
<evidence type="ECO:0000256" key="1">
    <source>
        <dbReference type="ARBA" id="ARBA00022801"/>
    </source>
</evidence>
<sequence length="540" mass="58373">MSVQTRKTQDMITHGTETRTSWFMAHRLKRGALLYWAVLLTVSAAVMHVVAVLNQLPPSALLAVLLVGFTIVQAVAALTAMGVPARRLLLAAGVVEGVGLLTWIIAHAFGLLDGFNIWRPETLGVPDLYIPFVEGSSAVFFLCHCGRTWSTAPRMWRITFSWLPRLLLLGLLIWRVLKSVALVVFFLVPGVFSSIQYFFLPVVGLLAVFLILRQFIRPLRMRTKGAWRTTFILLPALLVLGLLTWGGGVSAIDTAWLSTSASVSVPAGQTATLTYCNSSNGSPLAMDISEPSAGVPHPAPMVFYIHGGETLVGSRILEDGSLDGMYFAQLRTNLLGRGFIVGSIDYGLVPLDNVGEQVREAKCAVRFLRAHASALGLDPHRIGVYGPSQGGYISAMLGTLGSDKTYDVGQYQNQSSSVQAVVDMWGPTDLSNFSGSPWWASLLVGHATTAQLRNASPAYHVAQGDPPFLILHGTDDWFIAPHHSQDMAKRLQAAGVPVTLVMIQHDSHGLAVPTPNQTEQPSPATLVQMIVGFFSRTLAG</sequence>
<gene>
    <name evidence="4" type="ORF">KSB_89210</name>
</gene>
<keyword evidence="2" id="KW-0472">Membrane</keyword>
<keyword evidence="2" id="KW-0812">Transmembrane</keyword>
<dbReference type="PANTHER" id="PTHR48081:SF13">
    <property type="entry name" value="ALPHA_BETA HYDROLASE"/>
    <property type="match status" value="1"/>
</dbReference>
<accession>A0ABQ3V5H4</accession>
<dbReference type="PANTHER" id="PTHR48081">
    <property type="entry name" value="AB HYDROLASE SUPERFAMILY PROTEIN C4A8.06C"/>
    <property type="match status" value="1"/>
</dbReference>
<dbReference type="InterPro" id="IPR029058">
    <property type="entry name" value="AB_hydrolase_fold"/>
</dbReference>
<comment type="caution">
    <text evidence="4">The sequence shown here is derived from an EMBL/GenBank/DDBJ whole genome shotgun (WGS) entry which is preliminary data.</text>
</comment>
<dbReference type="InterPro" id="IPR050300">
    <property type="entry name" value="GDXG_lipolytic_enzyme"/>
</dbReference>
<name>A0ABQ3V5H4_9CHLR</name>
<feature type="transmembrane region" description="Helical" evidence="2">
    <location>
        <begin position="33"/>
        <end position="53"/>
    </location>
</feature>
<organism evidence="4 5">
    <name type="scientific">Ktedonobacter robiniae</name>
    <dbReference type="NCBI Taxonomy" id="2778365"/>
    <lineage>
        <taxon>Bacteria</taxon>
        <taxon>Bacillati</taxon>
        <taxon>Chloroflexota</taxon>
        <taxon>Ktedonobacteria</taxon>
        <taxon>Ktedonobacterales</taxon>
        <taxon>Ktedonobacteraceae</taxon>
        <taxon>Ktedonobacter</taxon>
    </lineage>
</organism>
<dbReference type="Proteomes" id="UP000654345">
    <property type="component" value="Unassembled WGS sequence"/>
</dbReference>
<feature type="transmembrane region" description="Helical" evidence="2">
    <location>
        <begin position="88"/>
        <end position="108"/>
    </location>
</feature>
<keyword evidence="2" id="KW-1133">Transmembrane helix</keyword>
<feature type="transmembrane region" description="Helical" evidence="2">
    <location>
        <begin position="166"/>
        <end position="188"/>
    </location>
</feature>
<dbReference type="InterPro" id="IPR049492">
    <property type="entry name" value="BD-FAE-like_dom"/>
</dbReference>
<feature type="transmembrane region" description="Helical" evidence="2">
    <location>
        <begin position="232"/>
        <end position="252"/>
    </location>
</feature>
<protein>
    <recommendedName>
        <fullName evidence="3">BD-FAE-like domain-containing protein</fullName>
    </recommendedName>
</protein>
<feature type="transmembrane region" description="Helical" evidence="2">
    <location>
        <begin position="194"/>
        <end position="212"/>
    </location>
</feature>
<evidence type="ECO:0000313" key="4">
    <source>
        <dbReference type="EMBL" id="GHO60446.1"/>
    </source>
</evidence>